<dbReference type="Proteomes" id="UP000467371">
    <property type="component" value="Chromosome"/>
</dbReference>
<proteinExistence type="predicted"/>
<gene>
    <name evidence="2" type="ORF">FQU78_09810</name>
</gene>
<sequence>MLSYFIQNALKLQTLRCNFYCVIQSSYLISLILDIYNCIIINIIT</sequence>
<keyword evidence="1" id="KW-0472">Membrane</keyword>
<evidence type="ECO:0000313" key="3">
    <source>
        <dbReference type="Proteomes" id="UP000467371"/>
    </source>
</evidence>
<accession>A0A6C0VP47</accession>
<feature type="transmembrane region" description="Helical" evidence="1">
    <location>
        <begin position="21"/>
        <end position="44"/>
    </location>
</feature>
<evidence type="ECO:0000313" key="2">
    <source>
        <dbReference type="EMBL" id="QIB92825.1"/>
    </source>
</evidence>
<dbReference type="EMBL" id="CP042908">
    <property type="protein sequence ID" value="QIB92825.1"/>
    <property type="molecule type" value="Genomic_DNA"/>
</dbReference>
<keyword evidence="1" id="KW-0812">Transmembrane</keyword>
<organism evidence="2 3">
    <name type="scientific">Methanosarcina mazei</name>
    <name type="common">Methanosarcina frisia</name>
    <dbReference type="NCBI Taxonomy" id="2209"/>
    <lineage>
        <taxon>Archaea</taxon>
        <taxon>Methanobacteriati</taxon>
        <taxon>Methanobacteriota</taxon>
        <taxon>Stenosarchaea group</taxon>
        <taxon>Methanomicrobia</taxon>
        <taxon>Methanosarcinales</taxon>
        <taxon>Methanosarcinaceae</taxon>
        <taxon>Methanosarcina</taxon>
    </lineage>
</organism>
<evidence type="ECO:0000256" key="1">
    <source>
        <dbReference type="SAM" id="Phobius"/>
    </source>
</evidence>
<dbReference type="AlphaFoldDB" id="A0A6C0VP47"/>
<name>A0A6C0VP47_METMZ</name>
<keyword evidence="1" id="KW-1133">Transmembrane helix</keyword>
<protein>
    <submittedName>
        <fullName evidence="2">Uncharacterized protein</fullName>
    </submittedName>
</protein>
<reference evidence="2 3" key="1">
    <citation type="journal article" date="2020" name="Environ. Microbiol. Rep.">
        <title>Redox cycling of Fe(II) and Fe(III) in magnetite accelerates aceticlastic methanogenesis by Methanosarcina mazei.</title>
        <authorList>
            <person name="Wang H."/>
            <person name="Byrne J.M."/>
            <person name="Liu P."/>
            <person name="Liu J."/>
            <person name="Dong X."/>
            <person name="Lu Y."/>
        </authorList>
    </citation>
    <scope>NUCLEOTIDE SEQUENCE [LARGE SCALE GENOMIC DNA]</scope>
    <source>
        <strain evidence="3">zm-15</strain>
    </source>
</reference>